<dbReference type="InterPro" id="IPR002347">
    <property type="entry name" value="SDR_fam"/>
</dbReference>
<accession>A0ABY2KP22</accession>
<dbReference type="Proteomes" id="UP000297741">
    <property type="component" value="Unassembled WGS sequence"/>
</dbReference>
<dbReference type="PANTHER" id="PTHR24321:SF8">
    <property type="entry name" value="ESTRADIOL 17-BETA-DEHYDROGENASE 8-RELATED"/>
    <property type="match status" value="1"/>
</dbReference>
<evidence type="ECO:0000256" key="2">
    <source>
        <dbReference type="ARBA" id="ARBA00023002"/>
    </source>
</evidence>
<gene>
    <name evidence="3" type="ORF">EEB11_08095</name>
</gene>
<evidence type="ECO:0000313" key="4">
    <source>
        <dbReference type="Proteomes" id="UP000297741"/>
    </source>
</evidence>
<dbReference type="CDD" id="cd05233">
    <property type="entry name" value="SDR_c"/>
    <property type="match status" value="1"/>
</dbReference>
<dbReference type="Pfam" id="PF13561">
    <property type="entry name" value="adh_short_C2"/>
    <property type="match status" value="1"/>
</dbReference>
<evidence type="ECO:0000313" key="3">
    <source>
        <dbReference type="EMBL" id="TGD43918.1"/>
    </source>
</evidence>
<proteinExistence type="inferred from homology"/>
<sequence length="264" mass="27599">MGRAVAARFAANGMAVLCADLNEPAAQAVANGLTAAGHPACAVRTDITDEASVAAMAAAAINWAGRIDTCIANAGAMIEGDILSLSLTDWNRAMLVNATGAFLTARAVLPHLLVQGGTLVFTATTVDLSGMKGVAAYLPAKGAVMALTRQLAADFAARGVRVNAVAPGAVRTPLSESQFRARAADEAEFQTLLAQVIGRYPISRWGTPEEIAEGMLFLATDRSSWMTGQIIPIDGGLLELRQAPRSARSKARFGRWDARAETSF</sequence>
<comment type="similarity">
    <text evidence="1">Belongs to the short-chain dehydrogenases/reductases (SDR) family.</text>
</comment>
<dbReference type="PRINTS" id="PR00081">
    <property type="entry name" value="GDHRDH"/>
</dbReference>
<evidence type="ECO:0000256" key="1">
    <source>
        <dbReference type="ARBA" id="ARBA00006484"/>
    </source>
</evidence>
<name>A0ABY2KP22_9RHOB</name>
<protein>
    <submittedName>
        <fullName evidence="3">SDR family oxidoreductase</fullName>
    </submittedName>
</protein>
<organism evidence="3 4">
    <name type="scientific">Pseudotabrizicola sediminis</name>
    <dbReference type="NCBI Taxonomy" id="2486418"/>
    <lineage>
        <taxon>Bacteria</taxon>
        <taxon>Pseudomonadati</taxon>
        <taxon>Pseudomonadota</taxon>
        <taxon>Alphaproteobacteria</taxon>
        <taxon>Rhodobacterales</taxon>
        <taxon>Paracoccaceae</taxon>
        <taxon>Pseudotabrizicola</taxon>
    </lineage>
</organism>
<keyword evidence="2" id="KW-0560">Oxidoreductase</keyword>
<dbReference type="InterPro" id="IPR036291">
    <property type="entry name" value="NAD(P)-bd_dom_sf"/>
</dbReference>
<dbReference type="SUPFAM" id="SSF51735">
    <property type="entry name" value="NAD(P)-binding Rossmann-fold domains"/>
    <property type="match status" value="1"/>
</dbReference>
<dbReference type="EMBL" id="RPEM01000004">
    <property type="protein sequence ID" value="TGD43918.1"/>
    <property type="molecule type" value="Genomic_DNA"/>
</dbReference>
<dbReference type="Gene3D" id="3.40.50.720">
    <property type="entry name" value="NAD(P)-binding Rossmann-like Domain"/>
    <property type="match status" value="1"/>
</dbReference>
<comment type="caution">
    <text evidence="3">The sequence shown here is derived from an EMBL/GenBank/DDBJ whole genome shotgun (WGS) entry which is preliminary data.</text>
</comment>
<dbReference type="PANTHER" id="PTHR24321">
    <property type="entry name" value="DEHYDROGENASES, SHORT CHAIN"/>
    <property type="match status" value="1"/>
</dbReference>
<keyword evidence="4" id="KW-1185">Reference proteome</keyword>
<reference evidence="3 4" key="1">
    <citation type="submission" date="2018-11" db="EMBL/GenBank/DDBJ databases">
        <title>Tabrizicola sp. isolated from sediment of alpine lake.</title>
        <authorList>
            <person name="Liu Z."/>
        </authorList>
    </citation>
    <scope>NUCLEOTIDE SEQUENCE [LARGE SCALE GENOMIC DNA]</scope>
    <source>
        <strain evidence="3 4">DRYC-M-16</strain>
    </source>
</reference>